<evidence type="ECO:0000313" key="13">
    <source>
        <dbReference type="EMBL" id="MDI1486844.1"/>
    </source>
</evidence>
<dbReference type="Pfam" id="PF13967">
    <property type="entry name" value="RSN1_TM"/>
    <property type="match status" value="1"/>
</dbReference>
<dbReference type="Pfam" id="PF02714">
    <property type="entry name" value="RSN1_7TM"/>
    <property type="match status" value="1"/>
</dbReference>
<evidence type="ECO:0000313" key="14">
    <source>
        <dbReference type="Proteomes" id="UP001161017"/>
    </source>
</evidence>
<comment type="subcellular location">
    <subcellularLocation>
        <location evidence="1">Membrane</location>
        <topology evidence="1">Multi-pass membrane protein</topology>
    </subcellularLocation>
</comment>
<keyword evidence="3" id="KW-0813">Transport</keyword>
<dbReference type="PANTHER" id="PTHR13018:SF26">
    <property type="entry name" value="DOMAIN PROTEIN, PUTATIVE (AFU_ORTHOLOGUE AFUA_5G10920)-RELATED"/>
    <property type="match status" value="1"/>
</dbReference>
<feature type="transmembrane region" description="Helical" evidence="8">
    <location>
        <begin position="647"/>
        <end position="669"/>
    </location>
</feature>
<evidence type="ECO:0000256" key="4">
    <source>
        <dbReference type="ARBA" id="ARBA00022692"/>
    </source>
</evidence>
<dbReference type="Pfam" id="PF12621">
    <property type="entry name" value="PHM7_ext"/>
    <property type="match status" value="1"/>
</dbReference>
<gene>
    <name evidence="13" type="primary">PHM7_2</name>
    <name evidence="13" type="ORF">OHK93_006106</name>
</gene>
<dbReference type="InterPro" id="IPR003864">
    <property type="entry name" value="CSC1/OSCA1-like_7TM"/>
</dbReference>
<evidence type="ECO:0000256" key="8">
    <source>
        <dbReference type="SAM" id="Phobius"/>
    </source>
</evidence>
<sequence>MATKIILERTPVDLAPRAAATSQAASNSASGFLSTLIPVALLACVYLGIFLVLRTKQQRIYQPRTYLGALSEHQRTPKTKSSKFGWISEFMHIRDEYVLNHHSIDAYFYLRFFRTIVFICAVGWPLTWAVLMPVYGTSHGTGQQFDKISFSNINTNVDAARLFAPAAVAWVFLGFTMFVIGRESIHFVQVRQAFLSLPGIASRISSRTVLFTNVPKEYLTLDKIRETLPNVKHIWIAMDTKDLEDDLEDRQKTALKLEGAEVGLSRDANKRRMKAEKKGQGKGPADGLSWLDQKKRPTHRLKFLIGKKVDTIDWCRSHLAEMIPKVDKQQAEHIQGHGTRNSAVFVEFRSVQAAESAFHQTHVKLPKQFRSRTVGTRPQEIIWKSLNLSESQRKIRNIVAIAIIVWMIIFFGPITAFIGAVSNINNLIKIAPFLSFIILFKLAGAATLAEVQLKTQTWYFVFQVIQVFLVTTLASGASAAVGSIIKSPGRAPTLLANSLPKASNFYINYLVLFGVSASAATVCNIVAVLLYTVLGKLLDKTPRKMYNRYIKIAAMGWGSIYPKFTLLGVIALSYSCIAPLILAFATIGLFLLYTAFRYQIIYATDTTPVNTQGRSYPKALNQLMTGVYLSELCLIGLFAIATASKTIATGPLVMTIVLLVCTVIFQVVLGRTIKSLEKNLSHDDEAGLDIEKVSETAKDGNGATQAHLPGPAVNNKPTNFLVKLLRPPPLPSFDAYLSTPIPGYSVEDRDLAYMDPAITMPTPLIWIARDSMGISNREKAETGKIIACSDEGAYFDDKTGKVMTGFSNVNEDKEGIDWATLAPIHERDRLY</sequence>
<feature type="transmembrane region" description="Helical" evidence="8">
    <location>
        <begin position="619"/>
        <end position="641"/>
    </location>
</feature>
<evidence type="ECO:0000256" key="1">
    <source>
        <dbReference type="ARBA" id="ARBA00004141"/>
    </source>
</evidence>
<keyword evidence="6 8" id="KW-0472">Membrane</keyword>
<feature type="domain" description="10TM putative phosphate transporter extracellular tail" evidence="10">
    <location>
        <begin position="742"/>
        <end position="802"/>
    </location>
</feature>
<feature type="domain" description="CSC1/OSCA1-like N-terminal transmembrane" evidence="11">
    <location>
        <begin position="32"/>
        <end position="183"/>
    </location>
</feature>
<reference evidence="13" key="1">
    <citation type="journal article" date="2023" name="Genome Biol. Evol.">
        <title>First Whole Genome Sequence and Flow Cytometry Genome Size Data for the Lichen-Forming Fungus Ramalina farinacea (Ascomycota).</title>
        <authorList>
            <person name="Llewellyn T."/>
            <person name="Mian S."/>
            <person name="Hill R."/>
            <person name="Leitch I.J."/>
            <person name="Gaya E."/>
        </authorList>
    </citation>
    <scope>NUCLEOTIDE SEQUENCE</scope>
    <source>
        <strain evidence="13">LIQ254RAFAR</strain>
    </source>
</reference>
<proteinExistence type="inferred from homology"/>
<dbReference type="GO" id="GO:0005227">
    <property type="term" value="F:calcium-activated cation channel activity"/>
    <property type="evidence" value="ECO:0007669"/>
    <property type="project" value="InterPro"/>
</dbReference>
<feature type="transmembrane region" description="Helical" evidence="8">
    <location>
        <begin position="552"/>
        <end position="574"/>
    </location>
</feature>
<evidence type="ECO:0000259" key="12">
    <source>
        <dbReference type="Pfam" id="PF14703"/>
    </source>
</evidence>
<evidence type="ECO:0000256" key="6">
    <source>
        <dbReference type="ARBA" id="ARBA00023136"/>
    </source>
</evidence>
<dbReference type="InterPro" id="IPR022257">
    <property type="entry name" value="PHM7_ext"/>
</dbReference>
<feature type="domain" description="CSC1/OSCA1-like 7TM region" evidence="9">
    <location>
        <begin position="439"/>
        <end position="638"/>
    </location>
</feature>
<evidence type="ECO:0000256" key="5">
    <source>
        <dbReference type="ARBA" id="ARBA00022989"/>
    </source>
</evidence>
<name>A0AA43QK65_9LECA</name>
<feature type="transmembrane region" description="Helical" evidence="8">
    <location>
        <begin position="112"/>
        <end position="131"/>
    </location>
</feature>
<evidence type="ECO:0000256" key="2">
    <source>
        <dbReference type="ARBA" id="ARBA00007779"/>
    </source>
</evidence>
<dbReference type="Pfam" id="PF14703">
    <property type="entry name" value="PHM7_cyt"/>
    <property type="match status" value="1"/>
</dbReference>
<evidence type="ECO:0000259" key="9">
    <source>
        <dbReference type="Pfam" id="PF02714"/>
    </source>
</evidence>
<organism evidence="13 14">
    <name type="scientific">Ramalina farinacea</name>
    <dbReference type="NCBI Taxonomy" id="258253"/>
    <lineage>
        <taxon>Eukaryota</taxon>
        <taxon>Fungi</taxon>
        <taxon>Dikarya</taxon>
        <taxon>Ascomycota</taxon>
        <taxon>Pezizomycotina</taxon>
        <taxon>Lecanoromycetes</taxon>
        <taxon>OSLEUM clade</taxon>
        <taxon>Lecanoromycetidae</taxon>
        <taxon>Lecanorales</taxon>
        <taxon>Lecanorineae</taxon>
        <taxon>Ramalinaceae</taxon>
        <taxon>Ramalina</taxon>
    </lineage>
</organism>
<dbReference type="InterPro" id="IPR045122">
    <property type="entry name" value="Csc1-like"/>
</dbReference>
<feature type="transmembrane region" description="Helical" evidence="8">
    <location>
        <begin position="398"/>
        <end position="421"/>
    </location>
</feature>
<feature type="transmembrane region" description="Helical" evidence="8">
    <location>
        <begin position="427"/>
        <end position="448"/>
    </location>
</feature>
<feature type="domain" description="CSC1/OSCA1-like cytosolic" evidence="12">
    <location>
        <begin position="206"/>
        <end position="384"/>
    </location>
</feature>
<evidence type="ECO:0000259" key="11">
    <source>
        <dbReference type="Pfam" id="PF13967"/>
    </source>
</evidence>
<keyword evidence="5 8" id="KW-1133">Transmembrane helix</keyword>
<dbReference type="InterPro" id="IPR032880">
    <property type="entry name" value="CSC1/OSCA1-like_N"/>
</dbReference>
<dbReference type="PANTHER" id="PTHR13018">
    <property type="entry name" value="PROBABLE MEMBRANE PROTEIN DUF221-RELATED"/>
    <property type="match status" value="1"/>
</dbReference>
<dbReference type="Proteomes" id="UP001161017">
    <property type="component" value="Unassembled WGS sequence"/>
</dbReference>
<dbReference type="InterPro" id="IPR027815">
    <property type="entry name" value="CSC1/OSCA1-like_cyt"/>
</dbReference>
<feature type="transmembrane region" description="Helical" evidence="8">
    <location>
        <begin position="580"/>
        <end position="598"/>
    </location>
</feature>
<dbReference type="AlphaFoldDB" id="A0AA43QK65"/>
<evidence type="ECO:0000256" key="7">
    <source>
        <dbReference type="SAM" id="MobiDB-lite"/>
    </source>
</evidence>
<dbReference type="GO" id="GO:0005886">
    <property type="term" value="C:plasma membrane"/>
    <property type="evidence" value="ECO:0007669"/>
    <property type="project" value="TreeGrafter"/>
</dbReference>
<protein>
    <submittedName>
        <fullName evidence="13">Phosphate metabolism protein 7</fullName>
    </submittedName>
</protein>
<feature type="transmembrane region" description="Helical" evidence="8">
    <location>
        <begin position="32"/>
        <end position="53"/>
    </location>
</feature>
<keyword evidence="14" id="KW-1185">Reference proteome</keyword>
<evidence type="ECO:0000256" key="3">
    <source>
        <dbReference type="ARBA" id="ARBA00022448"/>
    </source>
</evidence>
<feature type="region of interest" description="Disordered" evidence="7">
    <location>
        <begin position="266"/>
        <end position="291"/>
    </location>
</feature>
<feature type="transmembrane region" description="Helical" evidence="8">
    <location>
        <begin position="162"/>
        <end position="181"/>
    </location>
</feature>
<accession>A0AA43QK65</accession>
<evidence type="ECO:0000259" key="10">
    <source>
        <dbReference type="Pfam" id="PF12621"/>
    </source>
</evidence>
<dbReference type="EMBL" id="JAPUFD010000004">
    <property type="protein sequence ID" value="MDI1486844.1"/>
    <property type="molecule type" value="Genomic_DNA"/>
</dbReference>
<keyword evidence="4 8" id="KW-0812">Transmembrane</keyword>
<feature type="transmembrane region" description="Helical" evidence="8">
    <location>
        <begin position="505"/>
        <end position="531"/>
    </location>
</feature>
<comment type="similarity">
    <text evidence="2">Belongs to the CSC1 (TC 1.A.17) family.</text>
</comment>
<comment type="caution">
    <text evidence="13">The sequence shown here is derived from an EMBL/GenBank/DDBJ whole genome shotgun (WGS) entry which is preliminary data.</text>
</comment>
<feature type="transmembrane region" description="Helical" evidence="8">
    <location>
        <begin position="460"/>
        <end position="485"/>
    </location>
</feature>